<evidence type="ECO:0000256" key="1">
    <source>
        <dbReference type="SAM" id="MobiDB-lite"/>
    </source>
</evidence>
<dbReference type="PANTHER" id="PTHR12963">
    <property type="entry name" value="THYROID RECEPTOR INTERACTING PROTEIN RELATED"/>
    <property type="match status" value="1"/>
</dbReference>
<dbReference type="Proteomes" id="UP001165085">
    <property type="component" value="Unassembled WGS sequence"/>
</dbReference>
<evidence type="ECO:0000313" key="4">
    <source>
        <dbReference type="EMBL" id="GMH52753.1"/>
    </source>
</evidence>
<reference evidence="5" key="1">
    <citation type="journal article" date="2023" name="Commun. Biol.">
        <title>Genome analysis of Parmales, the sister group of diatoms, reveals the evolutionary specialization of diatoms from phago-mixotrophs to photoautotrophs.</title>
        <authorList>
            <person name="Ban H."/>
            <person name="Sato S."/>
            <person name="Yoshikawa S."/>
            <person name="Yamada K."/>
            <person name="Nakamura Y."/>
            <person name="Ichinomiya M."/>
            <person name="Sato N."/>
            <person name="Blanc-Mathieu R."/>
            <person name="Endo H."/>
            <person name="Kuwata A."/>
            <person name="Ogata H."/>
        </authorList>
    </citation>
    <scope>NUCLEOTIDE SEQUENCE [LARGE SCALE GENOMIC DNA]</scope>
    <source>
        <strain evidence="5">NIES 3701</strain>
    </source>
</reference>
<feature type="region of interest" description="Disordered" evidence="1">
    <location>
        <begin position="60"/>
        <end position="171"/>
    </location>
</feature>
<sequence>MSLATRLCKLLAMDDVSPIIEYLASVTDDDVNEYLSSLLGLGSEVKAWSDDYLTARKSGTLSQALTSSSPSSSSQSPPKPSSNNAQKSQTASPAPVDTSSKSSKPAPPLPDKIMGVPVRRVKGVRMDPKTNSKKSFNKPPSKPPPPSSKPSPPSPSPPPPPPLIKITPLKTGHRTSPTCSCFGTLHPILTNCLSCGYLTCVVEGYDFCPYCKVEIREAEEGEGKEEKHKRRLLEFDRESAKRTVIFDDQADYFSNSSSMWLNDEEREEARAKDEGERKELHKRGRGGEINLGDILT</sequence>
<dbReference type="GO" id="GO:0045893">
    <property type="term" value="P:positive regulation of DNA-templated transcription"/>
    <property type="evidence" value="ECO:0007669"/>
    <property type="project" value="TreeGrafter"/>
</dbReference>
<protein>
    <recommendedName>
        <fullName evidence="6">Zinc finger C2HC5-type domain-containing protein</fullName>
    </recommendedName>
</protein>
<feature type="domain" description="Activating signal cointegrator 1 third" evidence="3">
    <location>
        <begin position="248"/>
        <end position="284"/>
    </location>
</feature>
<dbReference type="Pfam" id="PF23134">
    <property type="entry name" value="TRIP4_3rd"/>
    <property type="match status" value="1"/>
</dbReference>
<accession>A0A9W7DW05</accession>
<dbReference type="GO" id="GO:0072344">
    <property type="term" value="P:rescue of stalled ribosome"/>
    <property type="evidence" value="ECO:0007669"/>
    <property type="project" value="InterPro"/>
</dbReference>
<feature type="domain" description="TRIP4/RQT4 C2HC5-type zinc finger" evidence="2">
    <location>
        <begin position="178"/>
        <end position="220"/>
    </location>
</feature>
<gene>
    <name evidence="4" type="ORF">TrST_g13549</name>
</gene>
<dbReference type="GO" id="GO:0180022">
    <property type="term" value="C:RQC-trigger complex"/>
    <property type="evidence" value="ECO:0007669"/>
    <property type="project" value="InterPro"/>
</dbReference>
<organism evidence="4 5">
    <name type="scientific">Triparma strigata</name>
    <dbReference type="NCBI Taxonomy" id="1606541"/>
    <lineage>
        <taxon>Eukaryota</taxon>
        <taxon>Sar</taxon>
        <taxon>Stramenopiles</taxon>
        <taxon>Ochrophyta</taxon>
        <taxon>Bolidophyceae</taxon>
        <taxon>Parmales</taxon>
        <taxon>Triparmaceae</taxon>
        <taxon>Triparma</taxon>
    </lineage>
</organism>
<feature type="region of interest" description="Disordered" evidence="1">
    <location>
        <begin position="263"/>
        <end position="284"/>
    </location>
</feature>
<dbReference type="Pfam" id="PF06221">
    <property type="entry name" value="zf-C2HC5"/>
    <property type="match status" value="1"/>
</dbReference>
<dbReference type="EMBL" id="BRXY01000013">
    <property type="protein sequence ID" value="GMH52753.1"/>
    <property type="molecule type" value="Genomic_DNA"/>
</dbReference>
<dbReference type="InterPro" id="IPR009349">
    <property type="entry name" value="TRIP4/RQT4_C2HC5_Znf"/>
</dbReference>
<dbReference type="InterPro" id="IPR039128">
    <property type="entry name" value="TRIP4-like"/>
</dbReference>
<dbReference type="InterPro" id="IPR056993">
    <property type="entry name" value="TRIP4_3rd_dom"/>
</dbReference>
<dbReference type="GO" id="GO:0005634">
    <property type="term" value="C:nucleus"/>
    <property type="evidence" value="ECO:0007669"/>
    <property type="project" value="InterPro"/>
</dbReference>
<evidence type="ECO:0000259" key="3">
    <source>
        <dbReference type="Pfam" id="PF23134"/>
    </source>
</evidence>
<dbReference type="OrthoDB" id="338816at2759"/>
<feature type="compositionally biased region" description="Low complexity" evidence="1">
    <location>
        <begin position="60"/>
        <end position="88"/>
    </location>
</feature>
<evidence type="ECO:0000259" key="2">
    <source>
        <dbReference type="Pfam" id="PF06221"/>
    </source>
</evidence>
<name>A0A9W7DW05_9STRA</name>
<evidence type="ECO:0008006" key="6">
    <source>
        <dbReference type="Google" id="ProtNLM"/>
    </source>
</evidence>
<feature type="compositionally biased region" description="Basic and acidic residues" evidence="1">
    <location>
        <begin position="267"/>
        <end position="279"/>
    </location>
</feature>
<proteinExistence type="predicted"/>
<dbReference type="PANTHER" id="PTHR12963:SF4">
    <property type="entry name" value="ACTIVATING SIGNAL COINTEGRATOR 1"/>
    <property type="match status" value="1"/>
</dbReference>
<keyword evidence="5" id="KW-1185">Reference proteome</keyword>
<evidence type="ECO:0000313" key="5">
    <source>
        <dbReference type="Proteomes" id="UP001165085"/>
    </source>
</evidence>
<dbReference type="AlphaFoldDB" id="A0A9W7DW05"/>
<dbReference type="GO" id="GO:0008270">
    <property type="term" value="F:zinc ion binding"/>
    <property type="evidence" value="ECO:0007669"/>
    <property type="project" value="InterPro"/>
</dbReference>
<feature type="compositionally biased region" description="Pro residues" evidence="1">
    <location>
        <begin position="140"/>
        <end position="163"/>
    </location>
</feature>
<comment type="caution">
    <text evidence="4">The sequence shown here is derived from an EMBL/GenBank/DDBJ whole genome shotgun (WGS) entry which is preliminary data.</text>
</comment>